<keyword evidence="14" id="KW-0413">Isomerase</keyword>
<dbReference type="InterPro" id="IPR003699">
    <property type="entry name" value="QueA"/>
</dbReference>
<accession>F7YYW1</accession>
<evidence type="ECO:0000256" key="10">
    <source>
        <dbReference type="ARBA" id="ARBA00066503"/>
    </source>
</evidence>
<dbReference type="InterPro" id="IPR036100">
    <property type="entry name" value="QueA_sf"/>
</dbReference>
<comment type="subcellular location">
    <subcellularLocation>
        <location evidence="1 13">Cytoplasm</location>
    </subcellularLocation>
</comment>
<comment type="function">
    <text evidence="13">Transfers and isomerizes the ribose moiety from AdoMet to the 7-aminomethyl group of 7-deazaguanine (preQ1-tRNA) to give epoxyqueuosine (oQ-tRNA).</text>
</comment>
<dbReference type="FunFam" id="2.40.10.240:FF:000002">
    <property type="entry name" value="S-adenosylmethionine:tRNA ribosyltransferase-isomerase"/>
    <property type="match status" value="1"/>
</dbReference>
<dbReference type="SUPFAM" id="SSF111337">
    <property type="entry name" value="QueA-like"/>
    <property type="match status" value="1"/>
</dbReference>
<keyword evidence="7 13" id="KW-0671">Queuosine biosynthesis</keyword>
<reference evidence="14 15" key="1">
    <citation type="submission" date="2010-11" db="EMBL/GenBank/DDBJ databases">
        <title>The complete genome of Thermotoga thermarum DSM 5069.</title>
        <authorList>
            <consortium name="US DOE Joint Genome Institute (JGI-PGF)"/>
            <person name="Lucas S."/>
            <person name="Copeland A."/>
            <person name="Lapidus A."/>
            <person name="Bruce D."/>
            <person name="Goodwin L."/>
            <person name="Pitluck S."/>
            <person name="Kyrpides N."/>
            <person name="Mavromatis K."/>
            <person name="Ivanova N."/>
            <person name="Zeytun A."/>
            <person name="Brettin T."/>
            <person name="Detter J.C."/>
            <person name="Tapia R."/>
            <person name="Han C."/>
            <person name="Land M."/>
            <person name="Hauser L."/>
            <person name="Markowitz V."/>
            <person name="Cheng J.-F."/>
            <person name="Hugenholtz P."/>
            <person name="Woyke T."/>
            <person name="Wu D."/>
            <person name="Spring S."/>
            <person name="Schroeder M."/>
            <person name="Brambilla E."/>
            <person name="Klenk H.-P."/>
            <person name="Eisen J.A."/>
        </authorList>
    </citation>
    <scope>NUCLEOTIDE SEQUENCE [LARGE SCALE GENOMIC DNA]</scope>
    <source>
        <strain evidence="14 15">DSM 5069</strain>
    </source>
</reference>
<dbReference type="Proteomes" id="UP000006804">
    <property type="component" value="Chromosome"/>
</dbReference>
<evidence type="ECO:0000256" key="4">
    <source>
        <dbReference type="ARBA" id="ARBA00022490"/>
    </source>
</evidence>
<evidence type="ECO:0000256" key="7">
    <source>
        <dbReference type="ARBA" id="ARBA00022785"/>
    </source>
</evidence>
<comment type="pathway">
    <text evidence="2 13">tRNA modification; tRNA-queuosine biosynthesis.</text>
</comment>
<comment type="subunit">
    <text evidence="3 13">Monomer.</text>
</comment>
<sequence length="329" mass="37616">MKLSNFDYHLPEELIAQHPVEPRDSSRLMVVNRKTKTFEHRIFRDIVEYLYPKDLLVLNNTRVIPARLFAFKNNAKIEVFLVEKVKTSLWKCMVKPGKKVKVGDILDFEGFQGKCIDRLPDGLRLIEFNANDDEILSHGHTPLPPYVKTNVEMERYQTVYAKYNGSVAAPTAGLHFTESLLENIKSKGVKVVELTLHVSVGTFRPVKTEDITKHTIYPEYYSIPDEVVQEINNTKLNGGRVIAVGTTVVRALETYALTKQTAGKTDLFIYPPFEFKIVDCLVTNFHLPKSTLLMLVVAFAGYDLIMNAYQEAIKLRYRFYSFGDAMLII</sequence>
<organism evidence="14 15">
    <name type="scientific">Pseudothermotoga thermarum DSM 5069</name>
    <dbReference type="NCBI Taxonomy" id="688269"/>
    <lineage>
        <taxon>Bacteria</taxon>
        <taxon>Thermotogati</taxon>
        <taxon>Thermotogota</taxon>
        <taxon>Thermotogae</taxon>
        <taxon>Thermotogales</taxon>
        <taxon>Thermotogaceae</taxon>
        <taxon>Pseudothermotoga</taxon>
    </lineage>
</organism>
<evidence type="ECO:0000256" key="1">
    <source>
        <dbReference type="ARBA" id="ARBA00004496"/>
    </source>
</evidence>
<dbReference type="HOGENOM" id="CLU_039110_1_0_0"/>
<comment type="similarity">
    <text evidence="9 13">Belongs to the QueA family.</text>
</comment>
<dbReference type="PATRIC" id="fig|688269.3.peg.1103"/>
<name>F7YYW1_9THEM</name>
<dbReference type="PANTHER" id="PTHR30307">
    <property type="entry name" value="S-ADENOSYLMETHIONINE:TRNA RIBOSYLTRANSFERASE-ISOMERASE"/>
    <property type="match status" value="1"/>
</dbReference>
<evidence type="ECO:0000256" key="11">
    <source>
        <dbReference type="ARBA" id="ARBA00069325"/>
    </source>
</evidence>
<protein>
    <recommendedName>
        <fullName evidence="11 13">S-adenosylmethionine:tRNA ribosyltransferase-isomerase</fullName>
        <ecNumber evidence="10 13">2.4.99.17</ecNumber>
    </recommendedName>
    <alternativeName>
        <fullName evidence="12 13">Queuosine biosynthesis protein QueA</fullName>
    </alternativeName>
</protein>
<dbReference type="NCBIfam" id="TIGR00113">
    <property type="entry name" value="queA"/>
    <property type="match status" value="1"/>
</dbReference>
<dbReference type="Gene3D" id="2.40.10.240">
    <property type="entry name" value="QueA-like"/>
    <property type="match status" value="1"/>
</dbReference>
<evidence type="ECO:0000256" key="13">
    <source>
        <dbReference type="HAMAP-Rule" id="MF_00113"/>
    </source>
</evidence>
<dbReference type="GO" id="GO:0005737">
    <property type="term" value="C:cytoplasm"/>
    <property type="evidence" value="ECO:0007669"/>
    <property type="project" value="UniProtKB-SubCell"/>
</dbReference>
<dbReference type="HAMAP" id="MF_00113">
    <property type="entry name" value="QueA"/>
    <property type="match status" value="1"/>
</dbReference>
<dbReference type="Gene3D" id="3.40.1780.10">
    <property type="entry name" value="QueA-like"/>
    <property type="match status" value="1"/>
</dbReference>
<dbReference type="EC" id="2.4.99.17" evidence="10 13"/>
<evidence type="ECO:0000313" key="14">
    <source>
        <dbReference type="EMBL" id="AEH51155.1"/>
    </source>
</evidence>
<dbReference type="RefSeq" id="WP_013932375.1">
    <property type="nucleotide sequence ID" value="NC_015707.1"/>
</dbReference>
<dbReference type="AlphaFoldDB" id="F7YYW1"/>
<evidence type="ECO:0000256" key="2">
    <source>
        <dbReference type="ARBA" id="ARBA00004691"/>
    </source>
</evidence>
<evidence type="ECO:0000256" key="9">
    <source>
        <dbReference type="ARBA" id="ARBA00061210"/>
    </source>
</evidence>
<dbReference type="GO" id="GO:0008616">
    <property type="term" value="P:tRNA queuosine(34) biosynthetic process"/>
    <property type="evidence" value="ECO:0007669"/>
    <property type="project" value="UniProtKB-UniRule"/>
</dbReference>
<dbReference type="STRING" id="688269.Theth_1075"/>
<dbReference type="InterPro" id="IPR042118">
    <property type="entry name" value="QueA_dom1"/>
</dbReference>
<keyword evidence="15" id="KW-1185">Reference proteome</keyword>
<dbReference type="InterPro" id="IPR042119">
    <property type="entry name" value="QueA_dom2"/>
</dbReference>
<dbReference type="FunFam" id="3.40.1780.10:FF:000001">
    <property type="entry name" value="S-adenosylmethionine:tRNA ribosyltransferase-isomerase"/>
    <property type="match status" value="1"/>
</dbReference>
<gene>
    <name evidence="13" type="primary">queA</name>
    <name evidence="14" type="ORF">Theth_1075</name>
</gene>
<dbReference type="OrthoDB" id="9805933at2"/>
<evidence type="ECO:0000256" key="3">
    <source>
        <dbReference type="ARBA" id="ARBA00011245"/>
    </source>
</evidence>
<evidence type="ECO:0000313" key="15">
    <source>
        <dbReference type="Proteomes" id="UP000006804"/>
    </source>
</evidence>
<dbReference type="KEGG" id="tta:Theth_1075"/>
<comment type="catalytic activity">
    <reaction evidence="8 13">
        <text>7-aminomethyl-7-carbaguanosine(34) in tRNA + S-adenosyl-L-methionine = epoxyqueuosine(34) in tRNA + adenine + L-methionine + 2 H(+)</text>
        <dbReference type="Rhea" id="RHEA:32155"/>
        <dbReference type="Rhea" id="RHEA-COMP:10342"/>
        <dbReference type="Rhea" id="RHEA-COMP:18582"/>
        <dbReference type="ChEBI" id="CHEBI:15378"/>
        <dbReference type="ChEBI" id="CHEBI:16708"/>
        <dbReference type="ChEBI" id="CHEBI:57844"/>
        <dbReference type="ChEBI" id="CHEBI:59789"/>
        <dbReference type="ChEBI" id="CHEBI:82833"/>
        <dbReference type="ChEBI" id="CHEBI:194443"/>
        <dbReference type="EC" id="2.4.99.17"/>
    </reaction>
</comment>
<dbReference type="Pfam" id="PF02547">
    <property type="entry name" value="Queuosine_synth"/>
    <property type="match status" value="1"/>
</dbReference>
<keyword evidence="4 13" id="KW-0963">Cytoplasm</keyword>
<dbReference type="eggNOG" id="COG0809">
    <property type="taxonomic scope" value="Bacteria"/>
</dbReference>
<evidence type="ECO:0000256" key="12">
    <source>
        <dbReference type="ARBA" id="ARBA00076160"/>
    </source>
</evidence>
<evidence type="ECO:0000256" key="5">
    <source>
        <dbReference type="ARBA" id="ARBA00022679"/>
    </source>
</evidence>
<keyword evidence="5 13" id="KW-0808">Transferase</keyword>
<dbReference type="UniPathway" id="UPA00392"/>
<dbReference type="EMBL" id="CP002351">
    <property type="protein sequence ID" value="AEH51155.1"/>
    <property type="molecule type" value="Genomic_DNA"/>
</dbReference>
<dbReference type="PANTHER" id="PTHR30307:SF0">
    <property type="entry name" value="S-ADENOSYLMETHIONINE:TRNA RIBOSYLTRANSFERASE-ISOMERASE"/>
    <property type="match status" value="1"/>
</dbReference>
<keyword evidence="6 13" id="KW-0949">S-adenosyl-L-methionine</keyword>
<evidence type="ECO:0000256" key="8">
    <source>
        <dbReference type="ARBA" id="ARBA00052751"/>
    </source>
</evidence>
<dbReference type="NCBIfam" id="NF001140">
    <property type="entry name" value="PRK00147.1"/>
    <property type="match status" value="1"/>
</dbReference>
<evidence type="ECO:0000256" key="6">
    <source>
        <dbReference type="ARBA" id="ARBA00022691"/>
    </source>
</evidence>
<dbReference type="GO" id="GO:0051075">
    <property type="term" value="F:S-adenosylmethionine:tRNA ribosyltransferase-isomerase activity"/>
    <property type="evidence" value="ECO:0007669"/>
    <property type="project" value="UniProtKB-EC"/>
</dbReference>
<proteinExistence type="inferred from homology"/>